<dbReference type="AlphaFoldDB" id="A0A1Q9DHK1"/>
<evidence type="ECO:0000313" key="3">
    <source>
        <dbReference type="Proteomes" id="UP000186817"/>
    </source>
</evidence>
<sequence>MPSQAHDGEGEHSDRHEPFKLKAQSRLEGASEAEVQRQSEILRQNSRYLGFDLAKREVEDLAELSLYHNKMTRRHVAGKQASKPALQQLKELKQQCLVEKERDDARQQMPKKPTMLSLSTQTLRQPPRAEGPLSAGSGQASPHRLRHIARQLTESPMGPCRLQLMARATGINVVTGGLRPEALGQV</sequence>
<keyword evidence="3" id="KW-1185">Reference proteome</keyword>
<accession>A0A1Q9DHK1</accession>
<dbReference type="Proteomes" id="UP000186817">
    <property type="component" value="Unassembled WGS sequence"/>
</dbReference>
<dbReference type="EMBL" id="LSRX01000534">
    <property type="protein sequence ID" value="OLP94647.1"/>
    <property type="molecule type" value="Genomic_DNA"/>
</dbReference>
<comment type="caution">
    <text evidence="2">The sequence shown here is derived from an EMBL/GenBank/DDBJ whole genome shotgun (WGS) entry which is preliminary data.</text>
</comment>
<proteinExistence type="predicted"/>
<evidence type="ECO:0000313" key="2">
    <source>
        <dbReference type="EMBL" id="OLP94647.1"/>
    </source>
</evidence>
<feature type="compositionally biased region" description="Basic and acidic residues" evidence="1">
    <location>
        <begin position="1"/>
        <end position="20"/>
    </location>
</feature>
<reference evidence="2 3" key="1">
    <citation type="submission" date="2016-02" db="EMBL/GenBank/DDBJ databases">
        <title>Genome analysis of coral dinoflagellate symbionts highlights evolutionary adaptations to a symbiotic lifestyle.</title>
        <authorList>
            <person name="Aranda M."/>
            <person name="Li Y."/>
            <person name="Liew Y.J."/>
            <person name="Baumgarten S."/>
            <person name="Simakov O."/>
            <person name="Wilson M."/>
            <person name="Piel J."/>
            <person name="Ashoor H."/>
            <person name="Bougouffa S."/>
            <person name="Bajic V.B."/>
            <person name="Ryu T."/>
            <person name="Ravasi T."/>
            <person name="Bayer T."/>
            <person name="Micklem G."/>
            <person name="Kim H."/>
            <person name="Bhak J."/>
            <person name="Lajeunesse T.C."/>
            <person name="Voolstra C.R."/>
        </authorList>
    </citation>
    <scope>NUCLEOTIDE SEQUENCE [LARGE SCALE GENOMIC DNA]</scope>
    <source>
        <strain evidence="2 3">CCMP2467</strain>
    </source>
</reference>
<feature type="region of interest" description="Disordered" evidence="1">
    <location>
        <begin position="1"/>
        <end position="41"/>
    </location>
</feature>
<evidence type="ECO:0000256" key="1">
    <source>
        <dbReference type="SAM" id="MobiDB-lite"/>
    </source>
</evidence>
<gene>
    <name evidence="2" type="ORF">AK812_SmicGene23299</name>
</gene>
<protein>
    <submittedName>
        <fullName evidence="2">Uncharacterized protein</fullName>
    </submittedName>
</protein>
<organism evidence="2 3">
    <name type="scientific">Symbiodinium microadriaticum</name>
    <name type="common">Dinoflagellate</name>
    <name type="synonym">Zooxanthella microadriatica</name>
    <dbReference type="NCBI Taxonomy" id="2951"/>
    <lineage>
        <taxon>Eukaryota</taxon>
        <taxon>Sar</taxon>
        <taxon>Alveolata</taxon>
        <taxon>Dinophyceae</taxon>
        <taxon>Suessiales</taxon>
        <taxon>Symbiodiniaceae</taxon>
        <taxon>Symbiodinium</taxon>
    </lineage>
</organism>
<feature type="region of interest" description="Disordered" evidence="1">
    <location>
        <begin position="100"/>
        <end position="143"/>
    </location>
</feature>
<name>A0A1Q9DHK1_SYMMI</name>